<sequence>MDMINILRTIRRLDQPAVLATIIGVEGHAYRKAGAAMLLPLSGDTVGTVSPGCIESDLLERVPSIWETNRYEIAEYNMDPDDDPIWGEAVGCGGVIRVLLEPIEGTLRTILTDALDLLDRGREVQLVRRLKGEVLCYELSAEEVIPLPSGQSGYDWQFSLHLTNRQRVILFGAGPDAVSIYQLLTQSSFHVIVADWRPRLLAAYPDAEHYLGTPGQLKEMLHLDTEAAVIVCSHHLRYDREMIEWALTSNSKYIGVMGSTKRIGMLFDGDAPPVNVKAPVGLSIGAEGPYEIAVSIAAELIALRYQWRNKQKADRQKEERHEPIRNIFGGRTEQPNGQAEAAARAFAGRSARQSGASCSLG</sequence>
<evidence type="ECO:0000256" key="1">
    <source>
        <dbReference type="SAM" id="MobiDB-lite"/>
    </source>
</evidence>
<dbReference type="Proteomes" id="UP001285921">
    <property type="component" value="Unassembled WGS sequence"/>
</dbReference>
<dbReference type="InterPro" id="IPR052698">
    <property type="entry name" value="MoCofactor_Util/Proc"/>
</dbReference>
<evidence type="ECO:0000259" key="2">
    <source>
        <dbReference type="Pfam" id="PF02625"/>
    </source>
</evidence>
<organism evidence="4 5">
    <name type="scientific">Paenibacillus glycanilyticus</name>
    <dbReference type="NCBI Taxonomy" id="126569"/>
    <lineage>
        <taxon>Bacteria</taxon>
        <taxon>Bacillati</taxon>
        <taxon>Bacillota</taxon>
        <taxon>Bacilli</taxon>
        <taxon>Bacillales</taxon>
        <taxon>Paenibacillaceae</taxon>
        <taxon>Paenibacillus</taxon>
    </lineage>
</organism>
<dbReference type="PANTHER" id="PTHR30388">
    <property type="entry name" value="ALDEHYDE OXIDOREDUCTASE MOLYBDENUM COFACTOR ASSEMBLY PROTEIN"/>
    <property type="match status" value="1"/>
</dbReference>
<feature type="compositionally biased region" description="Low complexity" evidence="1">
    <location>
        <begin position="337"/>
        <end position="361"/>
    </location>
</feature>
<accession>A0ABQ6NT20</accession>
<dbReference type="Pfam" id="PF13478">
    <property type="entry name" value="XdhC_C"/>
    <property type="match status" value="1"/>
</dbReference>
<dbReference type="Pfam" id="PF02625">
    <property type="entry name" value="XdhC_CoxI"/>
    <property type="match status" value="1"/>
</dbReference>
<feature type="compositionally biased region" description="Basic and acidic residues" evidence="1">
    <location>
        <begin position="311"/>
        <end position="324"/>
    </location>
</feature>
<reference evidence="4 5" key="1">
    <citation type="submission" date="2023-05" db="EMBL/GenBank/DDBJ databases">
        <title>Draft genome of Paenibacillus sp. CCS26.</title>
        <authorList>
            <person name="Akita H."/>
            <person name="Shinto Y."/>
            <person name="Kimura Z."/>
        </authorList>
    </citation>
    <scope>NUCLEOTIDE SEQUENCE [LARGE SCALE GENOMIC DNA]</scope>
    <source>
        <strain evidence="4 5">CCS26</strain>
    </source>
</reference>
<dbReference type="Gene3D" id="3.40.50.720">
    <property type="entry name" value="NAD(P)-binding Rossmann-like Domain"/>
    <property type="match status" value="1"/>
</dbReference>
<name>A0ABQ6NT20_9BACL</name>
<evidence type="ECO:0000313" key="5">
    <source>
        <dbReference type="Proteomes" id="UP001285921"/>
    </source>
</evidence>
<comment type="caution">
    <text evidence="4">The sequence shown here is derived from an EMBL/GenBank/DDBJ whole genome shotgun (WGS) entry which is preliminary data.</text>
</comment>
<protein>
    <submittedName>
        <fullName evidence="4">Xanthine dehydrogenase</fullName>
    </submittedName>
</protein>
<dbReference type="RefSeq" id="WP_317981963.1">
    <property type="nucleotide sequence ID" value="NZ_BTCL01000027.1"/>
</dbReference>
<feature type="region of interest" description="Disordered" evidence="1">
    <location>
        <begin position="311"/>
        <end position="361"/>
    </location>
</feature>
<dbReference type="InterPro" id="IPR003777">
    <property type="entry name" value="XdhC_CoxI"/>
</dbReference>
<gene>
    <name evidence="4" type="ORF">PghCCS26_53900</name>
</gene>
<dbReference type="InterPro" id="IPR027051">
    <property type="entry name" value="XdhC_Rossmann_dom"/>
</dbReference>
<proteinExistence type="predicted"/>
<feature type="domain" description="XdhC Rossmann" evidence="3">
    <location>
        <begin position="168"/>
        <end position="300"/>
    </location>
</feature>
<feature type="domain" description="XdhC- CoxI" evidence="2">
    <location>
        <begin position="14"/>
        <end position="76"/>
    </location>
</feature>
<dbReference type="EMBL" id="BTCL01000027">
    <property type="protein sequence ID" value="GMK48260.1"/>
    <property type="molecule type" value="Genomic_DNA"/>
</dbReference>
<evidence type="ECO:0000313" key="4">
    <source>
        <dbReference type="EMBL" id="GMK48260.1"/>
    </source>
</evidence>
<dbReference type="PANTHER" id="PTHR30388:SF6">
    <property type="entry name" value="XANTHINE DEHYDROGENASE SUBUNIT A-RELATED"/>
    <property type="match status" value="1"/>
</dbReference>
<evidence type="ECO:0000259" key="3">
    <source>
        <dbReference type="Pfam" id="PF13478"/>
    </source>
</evidence>
<keyword evidence="5" id="KW-1185">Reference proteome</keyword>